<dbReference type="InterPro" id="IPR020256">
    <property type="entry name" value="Spore_coat_CotJA"/>
</dbReference>
<dbReference type="RefSeq" id="WP_104436901.1">
    <property type="nucleotide sequence ID" value="NZ_PTJA01000005.1"/>
</dbReference>
<organism evidence="1 2">
    <name type="scientific">Lacrimispora xylanisolvens</name>
    <dbReference type="NCBI Taxonomy" id="384636"/>
    <lineage>
        <taxon>Bacteria</taxon>
        <taxon>Bacillati</taxon>
        <taxon>Bacillota</taxon>
        <taxon>Clostridia</taxon>
        <taxon>Lachnospirales</taxon>
        <taxon>Lachnospiraceae</taxon>
        <taxon>Lacrimispora</taxon>
    </lineage>
</organism>
<dbReference type="EMBL" id="PTJA01000005">
    <property type="protein sequence ID" value="PPK80911.1"/>
    <property type="molecule type" value="Genomic_DNA"/>
</dbReference>
<sequence length="65" mass="7068">MNSVAVKECECECETATPSKTVALAIATVPMQPWEQPYDPKTALKHGTIFPSLDLPFYVTGGEQP</sequence>
<accession>A0A2S6HT37</accession>
<name>A0A2S6HT37_9FIRM</name>
<proteinExistence type="predicted"/>
<dbReference type="Pfam" id="PF11007">
    <property type="entry name" value="CotJA"/>
    <property type="match status" value="1"/>
</dbReference>
<gene>
    <name evidence="1" type="ORF">BXY41_105130</name>
</gene>
<dbReference type="OrthoDB" id="9800571at2"/>
<evidence type="ECO:0000313" key="2">
    <source>
        <dbReference type="Proteomes" id="UP000237749"/>
    </source>
</evidence>
<comment type="caution">
    <text evidence="1">The sequence shown here is derived from an EMBL/GenBank/DDBJ whole genome shotgun (WGS) entry which is preliminary data.</text>
</comment>
<protein>
    <submittedName>
        <fullName evidence="1">Spore coat associated protein JA (CotJA)</fullName>
    </submittedName>
</protein>
<keyword evidence="2" id="KW-1185">Reference proteome</keyword>
<reference evidence="1 2" key="1">
    <citation type="submission" date="2018-02" db="EMBL/GenBank/DDBJ databases">
        <title>Genomic Encyclopedia of Archaeal and Bacterial Type Strains, Phase II (KMG-II): from individual species to whole genera.</title>
        <authorList>
            <person name="Goeker M."/>
        </authorList>
    </citation>
    <scope>NUCLEOTIDE SEQUENCE [LARGE SCALE GENOMIC DNA]</scope>
    <source>
        <strain evidence="1 2">DSM 3808</strain>
    </source>
</reference>
<dbReference type="Proteomes" id="UP000237749">
    <property type="component" value="Unassembled WGS sequence"/>
</dbReference>
<dbReference type="AlphaFoldDB" id="A0A2S6HT37"/>
<evidence type="ECO:0000313" key="1">
    <source>
        <dbReference type="EMBL" id="PPK80911.1"/>
    </source>
</evidence>